<name>A0ABM6TFL6_9CAUL</name>
<evidence type="ECO:0000313" key="1">
    <source>
        <dbReference type="EMBL" id="AVQ01931.1"/>
    </source>
</evidence>
<dbReference type="Pfam" id="PF11848">
    <property type="entry name" value="DUF3368"/>
    <property type="match status" value="1"/>
</dbReference>
<evidence type="ECO:0008006" key="3">
    <source>
        <dbReference type="Google" id="ProtNLM"/>
    </source>
</evidence>
<dbReference type="RefSeq" id="WP_013078842.1">
    <property type="nucleotide sequence ID" value="NZ_CP027850.1"/>
</dbReference>
<accession>A0ABM6TFL6</accession>
<protein>
    <recommendedName>
        <fullName evidence="3">PIN domain-containing protein</fullName>
    </recommendedName>
</protein>
<sequence length="202" mass="21190">MSDATAYIADASVWINLAATGRAAEHLRAIGKPMLITETALGELDRGRPKGRQAADEVQGLIHIGLVEVVQVPASQEDLFFSLVAGSAQQTLDDGEAATLAFANAGLADAIIDEQKATDLAALRFPDLRLSTTTDLLLSVTMVEILGLPAVADSLLRALQLARMRVPRSRMDEVVALIGLDNARKCPSLPAAVRGVAGAVLA</sequence>
<organism evidence="1 2">
    <name type="scientific">Caulobacter segnis</name>
    <dbReference type="NCBI Taxonomy" id="88688"/>
    <lineage>
        <taxon>Bacteria</taxon>
        <taxon>Pseudomonadati</taxon>
        <taxon>Pseudomonadota</taxon>
        <taxon>Alphaproteobacteria</taxon>
        <taxon>Caulobacterales</taxon>
        <taxon>Caulobacteraceae</taxon>
        <taxon>Caulobacter</taxon>
    </lineage>
</organism>
<dbReference type="EMBL" id="CP027850">
    <property type="protein sequence ID" value="AVQ01931.1"/>
    <property type="molecule type" value="Genomic_DNA"/>
</dbReference>
<evidence type="ECO:0000313" key="2">
    <source>
        <dbReference type="Proteomes" id="UP000240527"/>
    </source>
</evidence>
<gene>
    <name evidence="1" type="ORF">B7G68_08770</name>
</gene>
<dbReference type="InterPro" id="IPR021799">
    <property type="entry name" value="PIN-like_prokaryotic"/>
</dbReference>
<dbReference type="Proteomes" id="UP000240527">
    <property type="component" value="Chromosome"/>
</dbReference>
<reference evidence="1 2" key="1">
    <citation type="journal article" date="2015" name="Biotechnol. Bioeng.">
        <title>Genome sequence and phenotypic characterization of Caulobacter segnis.</title>
        <authorList>
            <person name="Patel S."/>
            <person name="Fletcher B."/>
            <person name="Scott D.C."/>
            <person name="Ely B."/>
        </authorList>
    </citation>
    <scope>NUCLEOTIDE SEQUENCE [LARGE SCALE GENOMIC DNA]</scope>
    <source>
        <strain evidence="1 2">TK0059</strain>
    </source>
</reference>
<keyword evidence="2" id="KW-1185">Reference proteome</keyword>
<proteinExistence type="predicted"/>